<gene>
    <name evidence="1" type="ORF">PCON_06140</name>
</gene>
<evidence type="ECO:0000313" key="1">
    <source>
        <dbReference type="EMBL" id="CCX06553.1"/>
    </source>
</evidence>
<reference evidence="1 2" key="1">
    <citation type="journal article" date="2013" name="PLoS Genet.">
        <title>The genome and development-dependent transcriptomes of Pyronema confluens: a window into fungal evolution.</title>
        <authorList>
            <person name="Traeger S."/>
            <person name="Altegoer F."/>
            <person name="Freitag M."/>
            <person name="Gabaldon T."/>
            <person name="Kempken F."/>
            <person name="Kumar A."/>
            <person name="Marcet-Houben M."/>
            <person name="Poggeler S."/>
            <person name="Stajich J.E."/>
            <person name="Nowrousian M."/>
        </authorList>
    </citation>
    <scope>NUCLEOTIDE SEQUENCE [LARGE SCALE GENOMIC DNA]</scope>
    <source>
        <strain evidence="2">CBS 100304</strain>
        <tissue evidence="1">Vegetative mycelium</tissue>
    </source>
</reference>
<dbReference type="AlphaFoldDB" id="U4L2T0"/>
<evidence type="ECO:0000313" key="2">
    <source>
        <dbReference type="Proteomes" id="UP000018144"/>
    </source>
</evidence>
<name>U4L2T0_PYROM</name>
<protein>
    <submittedName>
        <fullName evidence="1">Uncharacterized protein</fullName>
    </submittedName>
</protein>
<dbReference type="OrthoDB" id="6105938at2759"/>
<sequence>MASLTASSSRPLHSTPAVPNLPDSPLAKFFAEYHKFDYNPFKNAALEFQRLSKEYRWLWGKILPGDNDYVKQQKIKYHNERTKFFQAFQQEFNQVFDYGYLCELFEIPVPEREGGANLVLRKFNVNIFDLHSYEHALRNGLKAEIVNCEPDKDGNFELPDDEDVFFLPNFSTEEQLATYSLKNFLIYPKDLVNDEGALRFMLRHILDPEKVRPGENSYGYQEMFK</sequence>
<accession>U4L2T0</accession>
<proteinExistence type="predicted"/>
<organism evidence="1 2">
    <name type="scientific">Pyronema omphalodes (strain CBS 100304)</name>
    <name type="common">Pyronema confluens</name>
    <dbReference type="NCBI Taxonomy" id="1076935"/>
    <lineage>
        <taxon>Eukaryota</taxon>
        <taxon>Fungi</taxon>
        <taxon>Dikarya</taxon>
        <taxon>Ascomycota</taxon>
        <taxon>Pezizomycotina</taxon>
        <taxon>Pezizomycetes</taxon>
        <taxon>Pezizales</taxon>
        <taxon>Pyronemataceae</taxon>
        <taxon>Pyronema</taxon>
    </lineage>
</organism>
<dbReference type="EMBL" id="HF935295">
    <property type="protein sequence ID" value="CCX06553.1"/>
    <property type="molecule type" value="Genomic_DNA"/>
</dbReference>
<dbReference type="STRING" id="1076935.U4L2T0"/>
<dbReference type="Proteomes" id="UP000018144">
    <property type="component" value="Unassembled WGS sequence"/>
</dbReference>
<keyword evidence="2" id="KW-1185">Reference proteome</keyword>